<evidence type="ECO:0000256" key="28">
    <source>
        <dbReference type="ARBA" id="ARBA00023180"/>
    </source>
</evidence>
<dbReference type="GO" id="GO:0019082">
    <property type="term" value="P:viral protein processing"/>
    <property type="evidence" value="ECO:0007669"/>
    <property type="project" value="UniProtKB-UniRule"/>
</dbReference>
<evidence type="ECO:0000256" key="4">
    <source>
        <dbReference type="ARBA" id="ARBA00004563"/>
    </source>
</evidence>
<evidence type="ECO:0000256" key="2">
    <source>
        <dbReference type="ARBA" id="ARBA00004433"/>
    </source>
</evidence>
<dbReference type="InterPro" id="IPR036377">
    <property type="entry name" value="Gp120_core_sf"/>
</dbReference>
<evidence type="ECO:0000256" key="11">
    <source>
        <dbReference type="ARBA" id="ARBA00022581"/>
    </source>
</evidence>
<feature type="transmembrane region" description="Helical" evidence="33">
    <location>
        <begin position="13"/>
        <end position="39"/>
    </location>
</feature>
<comment type="PTM">
    <text evidence="32">Palmitoylation of the transmembrane protein and of Env polyprotein (prior to its proteolytic cleavage) is essential for their association with host cell membrane lipid rafts. Palmitoylation is therefore required for envelope trafficking to classical lipid rafts, but not for viral replication.</text>
</comment>
<dbReference type="HAMAP" id="MF_04083">
    <property type="entry name" value="HIV_ENV"/>
    <property type="match status" value="1"/>
</dbReference>
<feature type="coiled-coil region" evidence="32">
    <location>
        <begin position="645"/>
        <end position="679"/>
    </location>
</feature>
<feature type="transmembrane region" description="Helical" evidence="33">
    <location>
        <begin position="690"/>
        <end position="717"/>
    </location>
</feature>
<keyword evidence="26 32" id="KW-0564">Palmitate</keyword>
<keyword evidence="12 32" id="KW-1162">Viral penetration into host cytoplasm</keyword>
<dbReference type="Gene3D" id="1.10.287.210">
    <property type="match status" value="1"/>
</dbReference>
<keyword evidence="28 32" id="KW-0325">Glycoprotein</keyword>
<evidence type="ECO:0000256" key="22">
    <source>
        <dbReference type="ARBA" id="ARBA00022989"/>
    </source>
</evidence>
<feature type="short sequence motif" description="YXXL motif; contains endocytosis signal" evidence="32">
    <location>
        <begin position="724"/>
        <end position="727"/>
    </location>
</feature>
<evidence type="ECO:0000256" key="21">
    <source>
        <dbReference type="ARBA" id="ARBA00022890"/>
    </source>
</evidence>
<evidence type="ECO:0000256" key="18">
    <source>
        <dbReference type="ARBA" id="ARBA00022844"/>
    </source>
</evidence>
<evidence type="ECO:0000256" key="26">
    <source>
        <dbReference type="ARBA" id="ARBA00023139"/>
    </source>
</evidence>
<dbReference type="GO" id="GO:0039654">
    <property type="term" value="P:fusion of virus membrane with host endosome membrane"/>
    <property type="evidence" value="ECO:0007669"/>
    <property type="project" value="UniProtKB-UniRule"/>
</dbReference>
<dbReference type="Pfam" id="PF00517">
    <property type="entry name" value="GP41"/>
    <property type="match status" value="1"/>
</dbReference>
<evidence type="ECO:0000256" key="9">
    <source>
        <dbReference type="ARBA" id="ARBA00022511"/>
    </source>
</evidence>
<comment type="domain">
    <text evidence="32">Some of the most genetically diverse regions of the viral genome are present in Env. They are called variable regions 1 through 5 (V1 through V5). Coreceptor usage of gp120 is determined mainly by the primary structure of the third variable region (V3) in the outer domain of gp120. The sequence of V3 determines which coreceptor, CCR5 and/or CXCR4 (corresponding to R5/macrophage, X4/T cell and R5X4/T cell and macrophage tropism), is used to trigger the fusion potential of the Env complex, and hence which cells the virus can infect. Binding to CCR5 involves a region adjacent in addition to V3.</text>
</comment>
<keyword evidence="21 32" id="KW-1164">Virus endocytosis by host</keyword>
<dbReference type="Pfam" id="PF00516">
    <property type="entry name" value="GP120"/>
    <property type="match status" value="1"/>
</dbReference>
<keyword evidence="19 32" id="KW-1043">Host membrane</keyword>
<evidence type="ECO:0000256" key="8">
    <source>
        <dbReference type="ARBA" id="ARBA00022510"/>
    </source>
</evidence>
<feature type="disulfide bond" evidence="32">
    <location>
        <begin position="51"/>
        <end position="71"/>
    </location>
</feature>
<dbReference type="FunFam" id="1.10.287.210:FF:000001">
    <property type="entry name" value="Envelope glycoprotein gp160"/>
    <property type="match status" value="1"/>
</dbReference>
<dbReference type="Gene3D" id="1.20.5.490">
    <property type="entry name" value="Single helix bin"/>
    <property type="match status" value="1"/>
</dbReference>
<evidence type="ECO:0000256" key="32">
    <source>
        <dbReference type="HAMAP-Rule" id="MF_04083"/>
    </source>
</evidence>
<feature type="lipid moiety-binding region" description="S-palmitoyl cysteine; by host" evidence="32">
    <location>
        <position position="856"/>
    </location>
</feature>
<evidence type="ECO:0000256" key="7">
    <source>
        <dbReference type="ARBA" id="ARBA00022506"/>
    </source>
</evidence>
<evidence type="ECO:0000256" key="3">
    <source>
        <dbReference type="ARBA" id="ARBA00004505"/>
    </source>
</evidence>
<keyword evidence="27 32" id="KW-1015">Disulfide bond</keyword>
<feature type="disulfide bond" evidence="32">
    <location>
        <begin position="222"/>
        <end position="251"/>
    </location>
</feature>
<evidence type="ECO:0000256" key="16">
    <source>
        <dbReference type="ARBA" id="ARBA00022729"/>
    </source>
</evidence>
<comment type="miscellaneous">
    <text evidence="32">HIV-1 lineages are divided in three main groups, M (for Major), O (for Outlier), and N (for New, or Non-M, Non-O). The vast majority of strains found worldwide belong to the group M. Group O seems to be endemic to and largely confined to Cameroon and neighboring countries in West Central Africa, where these viruses represent a small minority of HIV-1 strains. The group N is represented by a limited number of isolates from Cameroonian persons. The group M is further subdivided in 9 clades or subtypes (A to D, F to H, J and K).</text>
</comment>
<dbReference type="GO" id="GO:0016020">
    <property type="term" value="C:membrane"/>
    <property type="evidence" value="ECO:0007669"/>
    <property type="project" value="UniProtKB-UniRule"/>
</dbReference>
<name>A0A1L7E4R9_HV1</name>
<feature type="chain" id="PRO_5023436040" description="Envelope glycoprotein gp160" evidence="32">
    <location>
        <begin position="30"/>
        <end position="875"/>
    </location>
</feature>
<dbReference type="GO" id="GO:0055036">
    <property type="term" value="C:virion membrane"/>
    <property type="evidence" value="ECO:0007669"/>
    <property type="project" value="UniProtKB-SubCell"/>
</dbReference>
<dbReference type="FunFam" id="2.170.40.20:FF:000003">
    <property type="entry name" value="Envelope glycoprotein gp160"/>
    <property type="match status" value="1"/>
</dbReference>
<organismHost>
    <name type="scientific">Homo sapiens</name>
    <name type="common">Human</name>
    <dbReference type="NCBI Taxonomy" id="9606"/>
</organismHost>
<keyword evidence="23 32" id="KW-1039">Host endosome</keyword>
<keyword evidence="15 32" id="KW-0053">Apoptosis</keyword>
<evidence type="ECO:0000256" key="5">
    <source>
        <dbReference type="ARBA" id="ARBA00004578"/>
    </source>
</evidence>
<keyword evidence="11 32" id="KW-0945">Host-virus interaction</keyword>
<feature type="disulfide bond" evidence="32">
    <location>
        <begin position="606"/>
        <end position="612"/>
    </location>
</feature>
<evidence type="ECO:0000313" key="37">
    <source>
        <dbReference type="EMBL" id="APU07554.1"/>
    </source>
</evidence>
<comment type="miscellaneous">
    <text evidence="32">Inhibitors targeting HIV-1 viral envelope proteins are used as antiretroviral drugs. Attachment of virions to the cell surface via non-specific interactions and CD4 binding can be blocked by inhibitors that include cyanovirin-N, cyclotriazadisulfonamide analogs, PRO 2000, TNX 355 and PRO 542. In addition, BMS 806 can block CD4-induced conformational changes. Env interactions with the coreceptor molecules can be targeted by CCR5 antagonists including SCH-D, maraviroc (UK 427857) and aplaviroc (GW 873140), and the CXCR4 antagonist AMD 070. Fusion of viral and cellular membranes can be inhibited by peptides such as enfuvirtide and tifuvirtide (T 1249). Resistance to inhibitors associated with mutations in Env are observed. Most of the time, single mutations confer only a modest reduction in drug susceptibility. Combination of several mutations is usually required to develop a high-level drug resistance.</text>
</comment>
<keyword evidence="31 32" id="KW-1160">Virus entry into host cell</keyword>
<dbReference type="CDD" id="cd09909">
    <property type="entry name" value="HIV-1-like_HR1-HR2"/>
    <property type="match status" value="1"/>
</dbReference>
<keyword evidence="22 32" id="KW-1133">Transmembrane helix</keyword>
<keyword evidence="13 32" id="KW-0165">Cleavage on pair of basic residues</keyword>
<feature type="site" description="Cleavage; by host furin" evidence="32">
    <location>
        <begin position="519"/>
        <end position="520"/>
    </location>
</feature>
<evidence type="ECO:0000256" key="1">
    <source>
        <dbReference type="ARBA" id="ARBA00004402"/>
    </source>
</evidence>
<dbReference type="FunFam" id="2.170.40.20:FF:000004">
    <property type="entry name" value="Envelope glycoprotein gp160"/>
    <property type="match status" value="1"/>
</dbReference>
<evidence type="ECO:0000259" key="36">
    <source>
        <dbReference type="Pfam" id="PF00517"/>
    </source>
</evidence>
<comment type="subcellular location">
    <molecule>Transmembrane protein gp41</molecule>
    <subcellularLocation>
        <location evidence="32">Virion membrane</location>
        <topology evidence="32">Single-pass type I membrane protein</topology>
    </subcellularLocation>
    <subcellularLocation>
        <location evidence="32">Host cell membrane</location>
        <topology evidence="32">Single-pass type I membrane protein</topology>
    </subcellularLocation>
    <subcellularLocation>
        <location evidence="32">Host endosome membrane</location>
        <topology evidence="32">Single-pass type I membrane protein</topology>
    </subcellularLocation>
    <text evidence="32">It is probably concentrated at the site of budding and incorporated into the virions possibly by contacts between the cytoplasmic tail of Env and the N-terminus of Gag.</text>
</comment>
<keyword evidence="17 32" id="KW-1161">Viral attachment to host cell</keyword>
<keyword evidence="24 32" id="KW-0175">Coiled coil</keyword>
<evidence type="ECO:0000259" key="35">
    <source>
        <dbReference type="Pfam" id="PF00516"/>
    </source>
</evidence>
<keyword evidence="9 32" id="KW-1032">Host cell membrane</keyword>
<evidence type="ECO:0000256" key="15">
    <source>
        <dbReference type="ARBA" id="ARBA00022703"/>
    </source>
</evidence>
<keyword evidence="25 32" id="KW-0472">Membrane</keyword>
<comment type="subcellular location">
    <molecule>Surface protein gp120</molecule>
    <subcellularLocation>
        <location evidence="32">Virion membrane</location>
        <topology evidence="32">Peripheral membrane protein</topology>
    </subcellularLocation>
    <subcellularLocation>
        <location evidence="32">Host cell membrane</location>
        <topology evidence="32">Peripheral membrane protein</topology>
    </subcellularLocation>
    <subcellularLocation>
        <location evidence="32">Host endosome membrane</location>
        <topology evidence="32">Single-pass type I membrane protein</topology>
    </subcellularLocation>
    <text evidence="32">The surface protein is not anchored to the viral envelope, but associates with the extravirion surface through its binding to TM. It is probably concentrated at the site of budding and incorporated into the virions possibly by contacts between the cytoplasmic tail of Env and the N-terminus of Gag.</text>
</comment>
<feature type="domain" description="Human immunodeficiency virus 1 envelope glycoprotein Gp120" evidence="35">
    <location>
        <begin position="31"/>
        <end position="519"/>
    </location>
</feature>
<keyword evidence="20 32" id="KW-0261">Viral envelope protein</keyword>
<evidence type="ECO:0000256" key="31">
    <source>
        <dbReference type="ARBA" id="ARBA00023296"/>
    </source>
</evidence>
<feature type="region of interest" description="CD4-binding loop" evidence="32">
    <location>
        <begin position="367"/>
        <end position="377"/>
    </location>
</feature>
<evidence type="ECO:0000256" key="29">
    <source>
        <dbReference type="ARBA" id="ARBA00023280"/>
    </source>
</evidence>
<evidence type="ECO:0000256" key="33">
    <source>
        <dbReference type="RuleBase" id="RU363095"/>
    </source>
</evidence>
<keyword evidence="16 32" id="KW-0732">Signal</keyword>
<dbReference type="InterPro" id="IPR000328">
    <property type="entry name" value="GP41-like"/>
</dbReference>
<dbReference type="FunFam" id="1.20.5.490:FF:000001">
    <property type="entry name" value="Envelope glycoprotein gp160"/>
    <property type="match status" value="1"/>
</dbReference>
<keyword evidence="30 32" id="KW-0449">Lipoprotein</keyword>
<comment type="caution">
    <text evidence="32 33">Lacks conserved residue(s) required for the propagation of feature annotation.</text>
</comment>
<keyword evidence="10 32" id="KW-1165">Clathrin-mediated endocytosis of virus by host</keyword>
<keyword evidence="29 32" id="KW-0899">Viral immunoevasion</keyword>
<dbReference type="InterPro" id="IPR037527">
    <property type="entry name" value="Gp160"/>
</dbReference>
<comment type="domain">
    <text evidence="32">The membrane proximal external region (MPER) present in gp41 is a tryptophan-rich region recognized by the antibodies 2F5, Z13, and 4E10. MPER seems to play a role in fusion.</text>
</comment>
<comment type="domain">
    <text evidence="32 33">The 17 amino acids long immunosuppressive region is present in many retroviral envelope proteins. Synthetic peptides derived from this relatively conserved sequence inhibit immune function in vitro and in vivo.</text>
</comment>
<reference evidence="37" key="1">
    <citation type="journal article" date="2017" name="Proc. Natl. Acad. Sci. U.S.A.">
        <title>Resistance to type 1 interferons is a major determinant of HIV-1 transmission fitness.</title>
        <authorList>
            <person name="Iyer S.S."/>
            <person name="Bibollet-Ruche F."/>
            <person name="Sherrill-Mix S."/>
            <person name="Learn G.H."/>
            <person name="Plenderleith L."/>
            <person name="Smith A.G."/>
            <person name="Barbian H.J."/>
            <person name="Russell R.M."/>
            <person name="Gondim M.V."/>
            <person name="Bahari C.Y."/>
            <person name="Shaw C.M."/>
            <person name="Li Y."/>
            <person name="Decker T."/>
            <person name="Haynes B.F."/>
            <person name="Shaw G.M."/>
            <person name="Sharp P.M."/>
            <person name="Borrow P."/>
            <person name="Hahn B.H."/>
        </authorList>
    </citation>
    <scope>NUCLEOTIDE SEQUENCE</scope>
    <source>
        <strain evidence="37">CH492_SGA.1A9</strain>
    </source>
</reference>
<evidence type="ECO:0000256" key="17">
    <source>
        <dbReference type="ARBA" id="ARBA00022804"/>
    </source>
</evidence>
<evidence type="ECO:0000256" key="12">
    <source>
        <dbReference type="ARBA" id="ARBA00022595"/>
    </source>
</evidence>
<proteinExistence type="inferred from homology"/>
<comment type="function">
    <text evidence="32">Surface protein gp120: Attaches the virus to the host lymphoid cell by binding to the primary receptor CD4. This interaction induces a structural rearrangement creating a high affinity binding site for a chemokine coreceptor like CXCR4 and/or CCR5. Acts as a ligand for CD209/DC-SIGN and CLEC4M/DC-SIGNR, which are respectively found on dendritic cells (DCs), and on endothelial cells of liver sinusoids and lymph node sinuses. These interactions allow capture of viral particles at mucosal surfaces by these cells and subsequent transmission to permissive cells. HIV subverts the migration properties of dendritic cells to gain access to CD4+ T-cells in lymph nodes. Virus transmission to permissive T-cells occurs either in trans (without DCs infection, through viral capture and transmission), or in cis (following DCs productive infection, through the usual CD4-gp120 interaction), thereby inducing a robust infection. In trans infection, bound virions remain infectious over days and it is proposed that they are not degraded, but protected in non-lysosomal acidic organelles within the DCs close to the cell membrane thus contributing to the viral infectious potential during DCs' migration from the periphery to the lymphoid tissues. On arrival at lymphoid tissues, intact virions recycle back to DCs' cell surface allowing virus transmission to CD4+ T-cells.</text>
</comment>
<feature type="disulfide bond" evidence="32">
    <location>
        <begin position="232"/>
        <end position="243"/>
    </location>
</feature>
<comment type="subunit">
    <text evidence="32">The mature envelope protein (Env) consists of a homotrimer of non-covalently associated gp120-gp41 heterodimers. The resulting complex protrudes from the virus surface as a spike. There seems to be as few as 10 spikes on the average virion. Surface protein gp120 interacts with host CD4, CCR5 and CXCR4. Gp120 also interacts with the C-type lectins CD209/DC-SIGN and CLEC4M/DC-SIGNR (collectively referred to as DC-SIGN(R)). Gp120 and gp41 interact with GalCer. Gp120 interacts with host ITGA4/ITGB7 complex; on CD4+ T-cells, this interaction results in rapid activation of integrin ITGAL/LFA-1, which facilitates efficient cell-to-cell spreading of HIV-1. Gp120 interacts with cell-associated heparan sulfate; this interaction increases virus infectivity on permissive cells and may be involved in infection of CD4- cells.</text>
</comment>
<evidence type="ECO:0000256" key="30">
    <source>
        <dbReference type="ARBA" id="ARBA00023288"/>
    </source>
</evidence>
<feature type="region of interest" description="MPER; binding to GalCer" evidence="32">
    <location>
        <begin position="674"/>
        <end position="695"/>
    </location>
</feature>
<evidence type="ECO:0000256" key="27">
    <source>
        <dbReference type="ARBA" id="ARBA00023157"/>
    </source>
</evidence>
<organism evidence="37">
    <name type="scientific">Human immunodeficiency virus type 1</name>
    <name type="common">HIV-1</name>
    <dbReference type="NCBI Taxonomy" id="11676"/>
    <lineage>
        <taxon>Viruses</taxon>
        <taxon>Riboviria</taxon>
        <taxon>Pararnavirae</taxon>
        <taxon>Artverviricota</taxon>
        <taxon>Revtraviricetes</taxon>
        <taxon>Ortervirales</taxon>
        <taxon>Retroviridae</taxon>
        <taxon>Orthoretrovirinae</taxon>
        <taxon>Lentivirus</taxon>
        <taxon>Lentivirus humimdef1</taxon>
    </lineage>
</organism>
<feature type="region of interest" description="Immunosuppression" evidence="32">
    <location>
        <begin position="582"/>
        <end position="600"/>
    </location>
</feature>
<evidence type="ECO:0000256" key="25">
    <source>
        <dbReference type="ARBA" id="ARBA00023136"/>
    </source>
</evidence>
<comment type="subcellular location">
    <subcellularLocation>
        <location evidence="3">Host cell membrane</location>
        <topology evidence="3">Peripheral membrane protein</topology>
    </subcellularLocation>
    <subcellularLocation>
        <location evidence="1">Host cell membrane</location>
        <topology evidence="1">Single-pass type I membrane protein</topology>
    </subcellularLocation>
    <subcellularLocation>
        <location evidence="2">Host endosome membrane</location>
        <topology evidence="2">Peripheral membrane protein</topology>
    </subcellularLocation>
    <subcellularLocation>
        <location evidence="5">Host endosome membrane</location>
        <topology evidence="5">Single-pass type I membrane protein</topology>
    </subcellularLocation>
    <subcellularLocation>
        <location evidence="6">Virion membrane</location>
        <topology evidence="6">Peripheral membrane protein</topology>
    </subcellularLocation>
    <subcellularLocation>
        <location evidence="4">Virion membrane</location>
        <topology evidence="4">Single-pass type I membrane protein</topology>
    </subcellularLocation>
</comment>
<evidence type="ECO:0000256" key="14">
    <source>
        <dbReference type="ARBA" id="ARBA00022692"/>
    </source>
</evidence>
<evidence type="ECO:0000256" key="24">
    <source>
        <dbReference type="ARBA" id="ARBA00023054"/>
    </source>
</evidence>
<dbReference type="GO" id="GO:0019064">
    <property type="term" value="P:fusion of virus membrane with host plasma membrane"/>
    <property type="evidence" value="ECO:0007669"/>
    <property type="project" value="UniProtKB-UniRule"/>
</dbReference>
<dbReference type="SUPFAM" id="SSF58069">
    <property type="entry name" value="Virus ectodomain"/>
    <property type="match status" value="1"/>
</dbReference>
<comment type="PTM">
    <text evidence="32">Specific enzymatic cleavages in vivo yield mature proteins. Envelope glycoproteins are synthesized as a inactive precursor that is heavily N-glycosylated and processed likely by host cell furin in the Golgi to yield the mature SU and TM proteins. The cleavage site between SU and TM requires the minimal sequence [KR]-X-[KR]-R. About 2 of the 9 disulfide bonds of gp41 are reduced by P4HB/PDI, following binding to CD4 receptor.</text>
</comment>
<dbReference type="GO" id="GO:0052031">
    <property type="term" value="P:symbiont-mediated perturbation of host defense response"/>
    <property type="evidence" value="ECO:0007669"/>
    <property type="project" value="UniProtKB-UniRule"/>
</dbReference>
<dbReference type="GO" id="GO:1903908">
    <property type="term" value="P:positive regulation of plasma membrane raft polarization"/>
    <property type="evidence" value="ECO:0007669"/>
    <property type="project" value="UniProtKB-UniRule"/>
</dbReference>
<dbReference type="GO" id="GO:0019062">
    <property type="term" value="P:virion attachment to host cell"/>
    <property type="evidence" value="ECO:0007669"/>
    <property type="project" value="UniProtKB-UniRule"/>
</dbReference>
<keyword evidence="18 32" id="KW-0946">Virion</keyword>
<feature type="region of interest" description="Fusion peptide" evidence="32">
    <location>
        <begin position="520"/>
        <end position="540"/>
    </location>
</feature>
<protein>
    <recommendedName>
        <fullName evidence="32">Envelope glycoprotein gp160</fullName>
    </recommendedName>
    <alternativeName>
        <fullName evidence="32">Env polyprotein</fullName>
    </alternativeName>
    <component>
        <recommendedName>
            <fullName evidence="32">Surface protein gp120</fullName>
            <shortName evidence="32">SU</shortName>
        </recommendedName>
        <alternativeName>
            <fullName evidence="32">Glycoprotein 120</fullName>
            <shortName evidence="32">gp120</shortName>
        </alternativeName>
    </component>
    <component>
        <recommendedName>
            <fullName evidence="32">Transmembrane protein gp41</fullName>
            <shortName evidence="32">TM</shortName>
        </recommendedName>
        <alternativeName>
            <fullName evidence="32">Glycoprotein 41</fullName>
            <shortName evidence="32">gp41</shortName>
        </alternativeName>
    </component>
</protein>
<feature type="transmembrane region" description="Helical" evidence="33">
    <location>
        <begin position="520"/>
        <end position="543"/>
    </location>
</feature>
<dbReference type="Gene3D" id="2.170.40.20">
    <property type="entry name" value="Human immunodeficiency virus 1, Gp160, envelope glycoprotein"/>
    <property type="match status" value="2"/>
</dbReference>
<feature type="lipid moiety-binding region" description="S-palmitoyl cysteine; by host" evidence="32">
    <location>
        <position position="776"/>
    </location>
</feature>
<dbReference type="GO" id="GO:0005198">
    <property type="term" value="F:structural molecule activity"/>
    <property type="evidence" value="ECO:0007669"/>
    <property type="project" value="UniProtKB-UniRule"/>
</dbReference>
<gene>
    <name evidence="32 37" type="primary">env</name>
</gene>
<sequence>MRVMGILRNCQRWWIWGILGFWMIYNVVGNLWVTIYYGVPVWTEAKTTLFCASDAKGYEREVHNVWATHACVPTDPNPQEMILENVTENFNMWKNDMVDQMHEDIISLWDQSLKPCVKLTPLCVTLDCTNVNVTTRNGTNDTVSTVNNTMEGEIKNCSFNVTTELRDKKKMVYALFYKLDIVPISEGSKTNSSNYRLINCNTSAITQACPKVTFDPIPIHYCAPAGYAILKCNNRTFNGTGPCNNVSTVQCTHGIKPVVSTQLLLNGSLAEEEIIIRSENLTDNAKTIIVQLKTPVKIVCTRPNNNTRKSIRIGPGQTFYATGDIIGDIRQAHCNISGVNWTNTLQEVSEKLAKHFPNKTNIKFAPSSGGDPEITMHSFNCRGEFFYCNTSSLFTYNCTNNNGTHNCTTGNRTENETITLQCRIKQIINMWQGVGKAMYAPPIAGNITCTSNITGLLLTRDGGKEQNNATDDTETFRPGGGNMKDNWRSELYKYKVVEIKPLGIAPTKARRRVVEREKRAVGIGAVFLGFLGAAGSTMGAASITLTVQARQLLSGIVQQQSNLLRAIEAQQHMLQLTVWGIKQLQARVLAIERYLKDQQLLGIWGCSGKLICTTNVPWNLSWSANRSEGDLSGIWDNMTWMQWDREINNYTNTIYKLLEESQTQQEQNEKDLLALDKWNNLWNWFGITKWLWYIKIFIMIVGGLIGLRIIFAVLSIVNRVRQGYSPLSFQTLTPDPRGLDRLGRIEEEGGEQGKNRSIRLVSGLLPLIWEDLRSLCLFSYHRLRDFILIVVRAVELLGRSSLRGLQRGWETLKYLGSLVQYWGLELKKSTISLLDTIAIAVAEGTDRIIEVIQRICRAICNIPRRIRQGFEAALQ</sequence>
<dbReference type="InterPro" id="IPR000777">
    <property type="entry name" value="HIV1_Gp120"/>
</dbReference>
<dbReference type="GO" id="GO:0020002">
    <property type="term" value="C:host cell plasma membrane"/>
    <property type="evidence" value="ECO:0007669"/>
    <property type="project" value="UniProtKB-SubCell"/>
</dbReference>
<dbReference type="EMBL" id="KY112326">
    <property type="protein sequence ID" value="APU07554.1"/>
    <property type="molecule type" value="Genomic_RNA"/>
</dbReference>
<feature type="region of interest" description="Disordered" evidence="34">
    <location>
        <begin position="461"/>
        <end position="482"/>
    </location>
</feature>
<keyword evidence="7 32" id="KW-1168">Fusion of virus membrane with host membrane</keyword>
<comment type="function">
    <text evidence="32">Envelope glycoprotein gp160: Oligomerizes in the host endoplasmic reticulum into predominantly trimers. In a second time, gp160 transits in the host Golgi, where glycosylation is completed. The precursor is then proteolytically cleaved in the trans-Golgi and thereby activated by cellular furin or furin-like proteases to produce gp120 and gp41.</text>
</comment>
<dbReference type="GO" id="GO:1903911">
    <property type="term" value="P:positive regulation of receptor clustering"/>
    <property type="evidence" value="ECO:0007669"/>
    <property type="project" value="UniProtKB-UniRule"/>
</dbReference>
<comment type="domain">
    <text evidence="32">The YXXL motif is involved in determining the exact site of viral release at the surface of infected mononuclear cells and promotes endocytosis. YXXL and di-leucine endocytosis motifs interact directly or indirectly with the clathrin adapter complexes, opperate independently, and their activities are not additive.</text>
</comment>
<dbReference type="GO" id="GO:0019031">
    <property type="term" value="C:viral envelope"/>
    <property type="evidence" value="ECO:0007669"/>
    <property type="project" value="UniProtKB-KW"/>
</dbReference>
<dbReference type="GO" id="GO:0044175">
    <property type="term" value="C:host cell endosome membrane"/>
    <property type="evidence" value="ECO:0007669"/>
    <property type="project" value="UniProtKB-SubCell"/>
</dbReference>
<evidence type="ECO:0000256" key="23">
    <source>
        <dbReference type="ARBA" id="ARBA00023046"/>
    </source>
</evidence>
<comment type="PTM">
    <text evidence="32">Highly glycosylated by host. The high number of glycan on the protein is reffered to as 'glycan shield' because it contributes to hide protein sequence from adaptive immune system.</text>
</comment>
<keyword evidence="8 32" id="KW-1170">Fusion of virus membrane with host endosomal membrane</keyword>
<accession>A0A1L7E4R9</accession>
<evidence type="ECO:0000256" key="13">
    <source>
        <dbReference type="ARBA" id="ARBA00022685"/>
    </source>
</evidence>
<comment type="function">
    <text evidence="32">Transmembrane protein gp41: Acts as a class I viral fusion protein. Under the current model, the protein has at least 3 conformational states: pre-fusion native state, pre-hairpin intermediate state, and post-fusion hairpin state. During fusion of viral and target intracellular membranes, the coiled coil regions (heptad repeats) assume a trimer-of-hairpins structure, positioning the fusion peptide in close proximity to the C-terminal region of the ectodomain. The formation of this structure appears to drive apposition and subsequent fusion of viral and target cell membranes. Complete fusion occurs in host cell endosomes and is dynamin-dependent, however some lipid transfer might occur at the plasma membrane. The virus undergoes clathrin-dependent internalization long before endosomal fusion, thus minimizing the surface exposure of conserved viral epitopes during fusion and reducing the efficacy of inhibitors targeting these epitopes. Membranes fusion leads to delivery of the nucleocapsid into the cytoplasm.</text>
</comment>
<feature type="topological domain" description="Cytoplasmic" evidence="32">
    <location>
        <begin position="718"/>
        <end position="875"/>
    </location>
</feature>
<evidence type="ECO:0000256" key="19">
    <source>
        <dbReference type="ARBA" id="ARBA00022870"/>
    </source>
</evidence>
<comment type="domain">
    <text evidence="32">The CD4-binding region is targeted by the antibody b12.</text>
</comment>
<dbReference type="SUPFAM" id="SSF56502">
    <property type="entry name" value="gp120 core"/>
    <property type="match status" value="2"/>
</dbReference>
<keyword evidence="14 32" id="KW-0812">Transmembrane</keyword>
<evidence type="ECO:0000256" key="6">
    <source>
        <dbReference type="ARBA" id="ARBA00004650"/>
    </source>
</evidence>
<evidence type="ECO:0000256" key="10">
    <source>
        <dbReference type="ARBA" id="ARBA00022570"/>
    </source>
</evidence>
<evidence type="ECO:0000256" key="34">
    <source>
        <dbReference type="SAM" id="MobiDB-lite"/>
    </source>
</evidence>
<feature type="chain" id="PRO_5023436041" description="Transmembrane protein gp41" evidence="32">
    <location>
        <begin position="520"/>
        <end position="875"/>
    </location>
</feature>
<evidence type="ECO:0000256" key="20">
    <source>
        <dbReference type="ARBA" id="ARBA00022879"/>
    </source>
</evidence>
<comment type="similarity">
    <text evidence="32">Belongs to the HIV-1 env protein family.</text>
</comment>
<dbReference type="GO" id="GO:0075512">
    <property type="term" value="P:clathrin-dependent endocytosis of virus by host cell"/>
    <property type="evidence" value="ECO:0007669"/>
    <property type="project" value="UniProtKB-UniRule"/>
</dbReference>
<feature type="domain" description="Retroviral envelope protein GP41-like" evidence="36">
    <location>
        <begin position="538"/>
        <end position="732"/>
    </location>
</feature>